<dbReference type="EMBL" id="PDKW01000038">
    <property type="protein sequence ID" value="PGH58700.1"/>
    <property type="molecule type" value="Genomic_DNA"/>
</dbReference>
<dbReference type="AlphaFoldDB" id="A0A2B8BLS5"/>
<dbReference type="Proteomes" id="UP000225379">
    <property type="component" value="Unassembled WGS sequence"/>
</dbReference>
<organism evidence="1 2">
    <name type="scientific">Azospirillum palustre</name>
    <dbReference type="NCBI Taxonomy" id="2044885"/>
    <lineage>
        <taxon>Bacteria</taxon>
        <taxon>Pseudomonadati</taxon>
        <taxon>Pseudomonadota</taxon>
        <taxon>Alphaproteobacteria</taxon>
        <taxon>Rhodospirillales</taxon>
        <taxon>Azospirillaceae</taxon>
        <taxon>Azospirillum</taxon>
    </lineage>
</organism>
<gene>
    <name evidence="1" type="ORF">CRT60_06090</name>
</gene>
<accession>A0A2B8BLS5</accession>
<sequence>MHRIELSDVPADCALYRQLPAADFHDSYRFPVPDPGLSALELLIQVLAGSPPWIERMMWLRNKAVRLLGLKDLGALGAVDPAKPAGSYRPGDRIGIFTLVESREDEVVVCDRDRHLDVWLSVRKLASDGDRHWAAVTTVVRTKNRLGRAYMLVVKPMHRMIVPASLRSYLARKAG</sequence>
<evidence type="ECO:0000313" key="2">
    <source>
        <dbReference type="Proteomes" id="UP000225379"/>
    </source>
</evidence>
<comment type="caution">
    <text evidence="1">The sequence shown here is derived from an EMBL/GenBank/DDBJ whole genome shotgun (WGS) entry which is preliminary data.</text>
</comment>
<dbReference type="Pfam" id="PF11066">
    <property type="entry name" value="DUF2867"/>
    <property type="match status" value="1"/>
</dbReference>
<proteinExistence type="predicted"/>
<evidence type="ECO:0000313" key="1">
    <source>
        <dbReference type="EMBL" id="PGH58700.1"/>
    </source>
</evidence>
<name>A0A2B8BLS5_9PROT</name>
<dbReference type="RefSeq" id="WP_098735527.1">
    <property type="nucleotide sequence ID" value="NZ_PDKW01000038.1"/>
</dbReference>
<evidence type="ECO:0008006" key="3">
    <source>
        <dbReference type="Google" id="ProtNLM"/>
    </source>
</evidence>
<reference evidence="2" key="1">
    <citation type="submission" date="2017-10" db="EMBL/GenBank/DDBJ databases">
        <authorList>
            <person name="Kravchenko I.K."/>
            <person name="Grouzdev D.S."/>
        </authorList>
    </citation>
    <scope>NUCLEOTIDE SEQUENCE [LARGE SCALE GENOMIC DNA]</scope>
    <source>
        <strain evidence="2">B2</strain>
    </source>
</reference>
<keyword evidence="2" id="KW-1185">Reference proteome</keyword>
<protein>
    <recommendedName>
        <fullName evidence="3">DUF2867 domain-containing protein</fullName>
    </recommendedName>
</protein>
<dbReference type="InterPro" id="IPR021295">
    <property type="entry name" value="DUF2867"/>
</dbReference>
<dbReference type="OrthoDB" id="7058586at2"/>